<feature type="compositionally biased region" description="Gly residues" evidence="12">
    <location>
        <begin position="365"/>
        <end position="375"/>
    </location>
</feature>
<evidence type="ECO:0000256" key="3">
    <source>
        <dbReference type="ARBA" id="ARBA00022670"/>
    </source>
</evidence>
<evidence type="ECO:0000313" key="15">
    <source>
        <dbReference type="EMBL" id="EKX67192.1"/>
    </source>
</evidence>
<keyword evidence="3 11" id="KW-0645">Protease</keyword>
<organism evidence="15 16">
    <name type="scientific">Streptomyces ipomoeae 91-03</name>
    <dbReference type="NCBI Taxonomy" id="698759"/>
    <lineage>
        <taxon>Bacteria</taxon>
        <taxon>Bacillati</taxon>
        <taxon>Actinomycetota</taxon>
        <taxon>Actinomycetes</taxon>
        <taxon>Kitasatosporales</taxon>
        <taxon>Streptomycetaceae</taxon>
        <taxon>Streptomyces</taxon>
    </lineage>
</organism>
<evidence type="ECO:0000256" key="7">
    <source>
        <dbReference type="ARBA" id="ARBA00022833"/>
    </source>
</evidence>
<evidence type="ECO:0000256" key="13">
    <source>
        <dbReference type="SAM" id="Phobius"/>
    </source>
</evidence>
<dbReference type="PANTHER" id="PTHR43221">
    <property type="entry name" value="PROTEASE HTPX"/>
    <property type="match status" value="1"/>
</dbReference>
<dbReference type="GO" id="GO:0005886">
    <property type="term" value="C:plasma membrane"/>
    <property type="evidence" value="ECO:0007669"/>
    <property type="project" value="UniProtKB-SubCell"/>
</dbReference>
<dbReference type="GO" id="GO:0004222">
    <property type="term" value="F:metalloendopeptidase activity"/>
    <property type="evidence" value="ECO:0007669"/>
    <property type="project" value="InterPro"/>
</dbReference>
<dbReference type="RefSeq" id="WP_009307919.1">
    <property type="nucleotide sequence ID" value="NZ_AEJC01000169.1"/>
</dbReference>
<dbReference type="AlphaFoldDB" id="L1L2Q8"/>
<reference evidence="15 16" key="1">
    <citation type="submission" date="2012-11" db="EMBL/GenBank/DDBJ databases">
        <authorList>
            <person name="Huguet-Tapia J.C."/>
            <person name="Durkin A.S."/>
            <person name="Pettis G.S."/>
            <person name="Badger J.H."/>
        </authorList>
    </citation>
    <scope>NUCLEOTIDE SEQUENCE [LARGE SCALE GENOMIC DNA]</scope>
    <source>
        <strain evidence="15 16">91-03</strain>
    </source>
</reference>
<keyword evidence="7 11" id="KW-0862">Zinc</keyword>
<feature type="compositionally biased region" description="Low complexity" evidence="12">
    <location>
        <begin position="330"/>
        <end position="340"/>
    </location>
</feature>
<dbReference type="InterPro" id="IPR050083">
    <property type="entry name" value="HtpX_protease"/>
</dbReference>
<keyword evidence="5" id="KW-0479">Metal-binding</keyword>
<proteinExistence type="inferred from homology"/>
<feature type="region of interest" description="Disordered" evidence="12">
    <location>
        <begin position="290"/>
        <end position="411"/>
    </location>
</feature>
<feature type="compositionally biased region" description="Low complexity" evidence="12">
    <location>
        <begin position="376"/>
        <end position="388"/>
    </location>
</feature>
<accession>L1L2Q8</accession>
<evidence type="ECO:0000256" key="9">
    <source>
        <dbReference type="ARBA" id="ARBA00023049"/>
    </source>
</evidence>
<sequence>MGASLRALRALVLLAGFYLLGVVLLAVLAGIDYAAIRSGPHATADSIVVFSVVLAIPVVRGLFMLRTPKAEPPAGITVTVSEAQEPALWEAMRDVARQVGTRAPDEIVLTEHVNAAVSEGSSLLGLRPGARRLYLGLPLMMGLDEMQLRAVLAHEMGHYANFDTLLTPLIARGRAQLIRTVAHFHERSDNKQAKERERQEKKAAKRAAKGKKTLMVDTPGLGATYRGMAKIYTAYGNFYMRATLTTSRRQELAADLASVRVAGRDSAASALREVNALGSAHAFYMSSYAPSASAPSAAPARRGLRGCADSRRRSASWRTAPGAVDRARLPVRLPPLARRAGGPDRGPARRRPRPTGSAARSGAAGRPGRGAGRAGTGRPHPGGARAQAGGLGGPGPRIDDLVRRPGHGGHP</sequence>
<feature type="domain" description="Peptidase M48" evidence="14">
    <location>
        <begin position="84"/>
        <end position="286"/>
    </location>
</feature>
<evidence type="ECO:0000256" key="1">
    <source>
        <dbReference type="ARBA" id="ARBA00004651"/>
    </source>
</evidence>
<comment type="similarity">
    <text evidence="11">Belongs to the peptidase M48 family.</text>
</comment>
<comment type="caution">
    <text evidence="15">The sequence shown here is derived from an EMBL/GenBank/DDBJ whole genome shotgun (WGS) entry which is preliminary data.</text>
</comment>
<evidence type="ECO:0000256" key="5">
    <source>
        <dbReference type="ARBA" id="ARBA00022723"/>
    </source>
</evidence>
<comment type="subcellular location">
    <subcellularLocation>
        <location evidence="1">Cell membrane</location>
        <topology evidence="1">Multi-pass membrane protein</topology>
    </subcellularLocation>
</comment>
<feature type="compositionally biased region" description="Low complexity" evidence="12">
    <location>
        <begin position="354"/>
        <end position="364"/>
    </location>
</feature>
<evidence type="ECO:0000259" key="14">
    <source>
        <dbReference type="Pfam" id="PF01435"/>
    </source>
</evidence>
<evidence type="ECO:0000256" key="4">
    <source>
        <dbReference type="ARBA" id="ARBA00022692"/>
    </source>
</evidence>
<dbReference type="Pfam" id="PF01435">
    <property type="entry name" value="Peptidase_M48"/>
    <property type="match status" value="1"/>
</dbReference>
<dbReference type="CDD" id="cd07328">
    <property type="entry name" value="M48_Ste24p_like"/>
    <property type="match status" value="1"/>
</dbReference>
<evidence type="ECO:0000256" key="10">
    <source>
        <dbReference type="ARBA" id="ARBA00023136"/>
    </source>
</evidence>
<evidence type="ECO:0000256" key="8">
    <source>
        <dbReference type="ARBA" id="ARBA00022989"/>
    </source>
</evidence>
<keyword evidence="9 11" id="KW-0482">Metalloprotease</keyword>
<keyword evidence="8 13" id="KW-1133">Transmembrane helix</keyword>
<feature type="transmembrane region" description="Helical" evidence="13">
    <location>
        <begin position="12"/>
        <end position="36"/>
    </location>
</feature>
<evidence type="ECO:0000256" key="2">
    <source>
        <dbReference type="ARBA" id="ARBA00022475"/>
    </source>
</evidence>
<comment type="cofactor">
    <cofactor evidence="11">
        <name>Zn(2+)</name>
        <dbReference type="ChEBI" id="CHEBI:29105"/>
    </cofactor>
    <text evidence="11">Binds 1 zinc ion per subunit.</text>
</comment>
<keyword evidence="16" id="KW-1185">Reference proteome</keyword>
<evidence type="ECO:0000256" key="6">
    <source>
        <dbReference type="ARBA" id="ARBA00022801"/>
    </source>
</evidence>
<feature type="compositionally biased region" description="Low complexity" evidence="12">
    <location>
        <begin position="290"/>
        <end position="300"/>
    </location>
</feature>
<gene>
    <name evidence="15" type="ORF">STRIP9103_09585</name>
</gene>
<keyword evidence="6 11" id="KW-0378">Hydrolase</keyword>
<dbReference type="PANTHER" id="PTHR43221:SF1">
    <property type="entry name" value="PROTEASE HTPX"/>
    <property type="match status" value="1"/>
</dbReference>
<dbReference type="Proteomes" id="UP000010411">
    <property type="component" value="Unassembled WGS sequence"/>
</dbReference>
<keyword evidence="2" id="KW-1003">Cell membrane</keyword>
<dbReference type="Gene3D" id="3.30.2010.10">
    <property type="entry name" value="Metalloproteases ('zincins'), catalytic domain"/>
    <property type="match status" value="1"/>
</dbReference>
<keyword evidence="10 13" id="KW-0472">Membrane</keyword>
<dbReference type="InterPro" id="IPR001915">
    <property type="entry name" value="Peptidase_M48"/>
</dbReference>
<evidence type="ECO:0000313" key="16">
    <source>
        <dbReference type="Proteomes" id="UP000010411"/>
    </source>
</evidence>
<dbReference type="EMBL" id="AEJC01000169">
    <property type="protein sequence ID" value="EKX67192.1"/>
    <property type="molecule type" value="Genomic_DNA"/>
</dbReference>
<dbReference type="GO" id="GO:0046872">
    <property type="term" value="F:metal ion binding"/>
    <property type="evidence" value="ECO:0007669"/>
    <property type="project" value="UniProtKB-KW"/>
</dbReference>
<dbReference type="GO" id="GO:0006508">
    <property type="term" value="P:proteolysis"/>
    <property type="evidence" value="ECO:0007669"/>
    <property type="project" value="UniProtKB-KW"/>
</dbReference>
<evidence type="ECO:0000256" key="11">
    <source>
        <dbReference type="RuleBase" id="RU003983"/>
    </source>
</evidence>
<keyword evidence="4 13" id="KW-0812">Transmembrane</keyword>
<dbReference type="PATRIC" id="fig|698759.3.peg.2250"/>
<evidence type="ECO:0000256" key="12">
    <source>
        <dbReference type="SAM" id="MobiDB-lite"/>
    </source>
</evidence>
<protein>
    <recommendedName>
        <fullName evidence="14">Peptidase M48 domain-containing protein</fullName>
    </recommendedName>
</protein>
<name>L1L2Q8_9ACTN</name>